<dbReference type="PROSITE" id="PS51257">
    <property type="entry name" value="PROKAR_LIPOPROTEIN"/>
    <property type="match status" value="1"/>
</dbReference>
<keyword evidence="10 13" id="KW-0143">Chaperone</keyword>
<keyword evidence="12 13" id="KW-0449">Lipoprotein</keyword>
<comment type="function">
    <text evidence="13">Plays a critical role in the incorporation of lipoproteins in the outer membrane after they are released by the LolA protein.</text>
</comment>
<dbReference type="EMBL" id="RKIK01000004">
    <property type="protein sequence ID" value="ROV62007.1"/>
    <property type="molecule type" value="Genomic_DNA"/>
</dbReference>
<dbReference type="GO" id="GO:0044874">
    <property type="term" value="P:lipoprotein localization to outer membrane"/>
    <property type="evidence" value="ECO:0007669"/>
    <property type="project" value="UniProtKB-UniRule"/>
</dbReference>
<reference evidence="15 16" key="1">
    <citation type="submission" date="2018-11" db="EMBL/GenBank/DDBJ databases">
        <title>Vibrio ponticus strain CAIM 1751 pathogenic for the snapper Lutjanus guttatus.</title>
        <authorList>
            <person name="Soto-Rodriguez S."/>
            <person name="Lozano-Olvera R."/>
            <person name="Gomez-Gil B."/>
        </authorList>
    </citation>
    <scope>NUCLEOTIDE SEQUENCE [LARGE SCALE GENOMIC DNA]</scope>
    <source>
        <strain evidence="15 16">CAIM 1751</strain>
    </source>
</reference>
<comment type="caution">
    <text evidence="15">The sequence shown here is derived from an EMBL/GenBank/DDBJ whole genome shotgun (WGS) entry which is preliminary data.</text>
</comment>
<dbReference type="AlphaFoldDB" id="A0A3N3E5L9"/>
<dbReference type="GO" id="GO:0009279">
    <property type="term" value="C:cell outer membrane"/>
    <property type="evidence" value="ECO:0007669"/>
    <property type="project" value="UniProtKB-SubCell"/>
</dbReference>
<comment type="subunit">
    <text evidence="3 13">Monomer.</text>
</comment>
<dbReference type="Gene3D" id="2.50.20.10">
    <property type="entry name" value="Lipoprotein localisation LolA/LolB/LppX"/>
    <property type="match status" value="1"/>
</dbReference>
<keyword evidence="9 13" id="KW-0564">Palmitate</keyword>
<keyword evidence="6 13" id="KW-0732">Signal</keyword>
<feature type="chain" id="PRO_5018268824" description="Outer-membrane lipoprotein LolB" evidence="14">
    <location>
        <begin position="26"/>
        <end position="205"/>
    </location>
</feature>
<dbReference type="InterPro" id="IPR004565">
    <property type="entry name" value="OM_lipoprot_LolB"/>
</dbReference>
<evidence type="ECO:0000256" key="11">
    <source>
        <dbReference type="ARBA" id="ARBA00023237"/>
    </source>
</evidence>
<dbReference type="RefSeq" id="WP_123780442.1">
    <property type="nucleotide sequence ID" value="NZ_RKIK01000004.1"/>
</dbReference>
<gene>
    <name evidence="13 15" type="primary">lolB</name>
    <name evidence="15" type="ORF">EGH82_02700</name>
</gene>
<evidence type="ECO:0000256" key="9">
    <source>
        <dbReference type="ARBA" id="ARBA00023139"/>
    </source>
</evidence>
<dbReference type="Proteomes" id="UP000278792">
    <property type="component" value="Unassembled WGS sequence"/>
</dbReference>
<feature type="signal peptide" evidence="14">
    <location>
        <begin position="1"/>
        <end position="25"/>
    </location>
</feature>
<evidence type="ECO:0000256" key="5">
    <source>
        <dbReference type="ARBA" id="ARBA00022448"/>
    </source>
</evidence>
<evidence type="ECO:0000256" key="12">
    <source>
        <dbReference type="ARBA" id="ARBA00023288"/>
    </source>
</evidence>
<protein>
    <recommendedName>
        <fullName evidence="4 13">Outer-membrane lipoprotein LolB</fullName>
    </recommendedName>
</protein>
<keyword evidence="8 13" id="KW-0472">Membrane</keyword>
<dbReference type="CDD" id="cd16326">
    <property type="entry name" value="LolB"/>
    <property type="match status" value="1"/>
</dbReference>
<evidence type="ECO:0000256" key="14">
    <source>
        <dbReference type="SAM" id="SignalP"/>
    </source>
</evidence>
<dbReference type="HAMAP" id="MF_00233">
    <property type="entry name" value="LolB"/>
    <property type="match status" value="1"/>
</dbReference>
<evidence type="ECO:0000256" key="3">
    <source>
        <dbReference type="ARBA" id="ARBA00011245"/>
    </source>
</evidence>
<accession>A0A3N3E5L9</accession>
<evidence type="ECO:0000256" key="1">
    <source>
        <dbReference type="ARBA" id="ARBA00004459"/>
    </source>
</evidence>
<evidence type="ECO:0000256" key="4">
    <source>
        <dbReference type="ARBA" id="ARBA00016202"/>
    </source>
</evidence>
<evidence type="ECO:0000256" key="13">
    <source>
        <dbReference type="HAMAP-Rule" id="MF_00233"/>
    </source>
</evidence>
<comment type="similarity">
    <text evidence="2 13">Belongs to the LolB family.</text>
</comment>
<keyword evidence="7 13" id="KW-0653">Protein transport</keyword>
<evidence type="ECO:0000313" key="16">
    <source>
        <dbReference type="Proteomes" id="UP000278792"/>
    </source>
</evidence>
<proteinExistence type="inferred from homology"/>
<name>A0A3N3E5L9_9VIBR</name>
<dbReference type="Pfam" id="PF03550">
    <property type="entry name" value="LolB"/>
    <property type="match status" value="1"/>
</dbReference>
<evidence type="ECO:0000256" key="7">
    <source>
        <dbReference type="ARBA" id="ARBA00022927"/>
    </source>
</evidence>
<dbReference type="GO" id="GO:0015031">
    <property type="term" value="P:protein transport"/>
    <property type="evidence" value="ECO:0007669"/>
    <property type="project" value="UniProtKB-KW"/>
</dbReference>
<dbReference type="NCBIfam" id="TIGR00548">
    <property type="entry name" value="lolB"/>
    <property type="match status" value="1"/>
</dbReference>
<keyword evidence="11 13" id="KW-0998">Cell outer membrane</keyword>
<dbReference type="InterPro" id="IPR029046">
    <property type="entry name" value="LolA/LolB/LppX"/>
</dbReference>
<evidence type="ECO:0000256" key="6">
    <source>
        <dbReference type="ARBA" id="ARBA00022729"/>
    </source>
</evidence>
<comment type="subcellular location">
    <subcellularLocation>
        <location evidence="1 13">Cell outer membrane</location>
        <topology evidence="1 13">Lipid-anchor</topology>
    </subcellularLocation>
</comment>
<evidence type="ECO:0000313" key="15">
    <source>
        <dbReference type="EMBL" id="ROV62007.1"/>
    </source>
</evidence>
<evidence type="ECO:0000256" key="10">
    <source>
        <dbReference type="ARBA" id="ARBA00023186"/>
    </source>
</evidence>
<organism evidence="15 16">
    <name type="scientific">Vibrio ponticus</name>
    <dbReference type="NCBI Taxonomy" id="265668"/>
    <lineage>
        <taxon>Bacteria</taxon>
        <taxon>Pseudomonadati</taxon>
        <taxon>Pseudomonadota</taxon>
        <taxon>Gammaproteobacteria</taxon>
        <taxon>Vibrionales</taxon>
        <taxon>Vibrionaceae</taxon>
        <taxon>Vibrio</taxon>
    </lineage>
</organism>
<keyword evidence="5 13" id="KW-0813">Transport</keyword>
<sequence>MPSRLLTKLSAILFVLALLSGCSSVQDSFTSVEWQAHQQRLELISDYKASGKLGYISPQQRESLSFYWQNSAQDSELRLSTFLGQTVLNMQITPSLATVKTYEDDVYSDVSADRLIARLTGLSLPVEQLNDWLLGKPTNADEFTVNDTQTLATLTKQINGQTWQLIYSSYQDVPFLGSDLPVPYKLKLKQNDTTINLVISKWTLK</sequence>
<dbReference type="SUPFAM" id="SSF89392">
    <property type="entry name" value="Prokaryotic lipoproteins and lipoprotein localization factors"/>
    <property type="match status" value="1"/>
</dbReference>
<evidence type="ECO:0000256" key="8">
    <source>
        <dbReference type="ARBA" id="ARBA00023136"/>
    </source>
</evidence>
<evidence type="ECO:0000256" key="2">
    <source>
        <dbReference type="ARBA" id="ARBA00009696"/>
    </source>
</evidence>